<feature type="compositionally biased region" description="Basic and acidic residues" evidence="1">
    <location>
        <begin position="535"/>
        <end position="548"/>
    </location>
</feature>
<feature type="region of interest" description="Disordered" evidence="1">
    <location>
        <begin position="182"/>
        <end position="205"/>
    </location>
</feature>
<gene>
    <name evidence="2" type="ORF">NCGR_LOCUS25814</name>
</gene>
<feature type="region of interest" description="Disordered" evidence="1">
    <location>
        <begin position="1"/>
        <end position="47"/>
    </location>
</feature>
<feature type="compositionally biased region" description="Pro residues" evidence="1">
    <location>
        <begin position="1"/>
        <end position="18"/>
    </location>
</feature>
<organism evidence="2 3">
    <name type="scientific">Miscanthus lutarioriparius</name>
    <dbReference type="NCBI Taxonomy" id="422564"/>
    <lineage>
        <taxon>Eukaryota</taxon>
        <taxon>Viridiplantae</taxon>
        <taxon>Streptophyta</taxon>
        <taxon>Embryophyta</taxon>
        <taxon>Tracheophyta</taxon>
        <taxon>Spermatophyta</taxon>
        <taxon>Magnoliopsida</taxon>
        <taxon>Liliopsida</taxon>
        <taxon>Poales</taxon>
        <taxon>Poaceae</taxon>
        <taxon>PACMAD clade</taxon>
        <taxon>Panicoideae</taxon>
        <taxon>Andropogonodae</taxon>
        <taxon>Andropogoneae</taxon>
        <taxon>Saccharinae</taxon>
        <taxon>Miscanthus</taxon>
    </lineage>
</organism>
<feature type="compositionally biased region" description="Polar residues" evidence="1">
    <location>
        <begin position="598"/>
        <end position="617"/>
    </location>
</feature>
<dbReference type="OrthoDB" id="21648at2759"/>
<name>A0A811PCD3_9POAL</name>
<feature type="region of interest" description="Disordered" evidence="1">
    <location>
        <begin position="495"/>
        <end position="655"/>
    </location>
</feature>
<feature type="compositionally biased region" description="Polar residues" evidence="1">
    <location>
        <begin position="443"/>
        <end position="464"/>
    </location>
</feature>
<sequence length="746" mass="81130">MAPAPAPVPVPVPVPALPPAMDTKDEGDGGAKNQSSMVVDEGDGGAKNQNSMVVVKSEAVCTNGGPLVVGTELVKYEGGDTTECSSSFGDTCSGFEGEADNGEPEVNSGLSAHANGVGPSKPPRRKKVMAEWSNSVRPIQWRCHWLELRMRELSSQVSKYDRELALINKQKESKQAVSKANGTMSESMQMHKGHGNSIMKRRKRKRHEENVDASLYINKHRILSYYHDQQNKGADTDGVLVDDDCSTVDGSMRGGLDTATLLDSEDYDMICEQRTLQDILLTIDGVQSRVHLLQDRLSKAHSEGENLAFSGGDTHVRVSRKRQRTQKHSFSYTKSRHTKPQKKKNVNILLKDDDGQALSGGSALSDRETDAHIIGTSRTTEERSGECNHLRDEAITLDLLLGTGNSITNSDIGDLYKVNTDDILIDNQGANEACEQFYKAKQPSGSSSKDQNISTPAEMKNNSPPVEVKNTCAPVKVESICAPVEVDSTSVPTLEQESFLEKSPSRKLVSPGNKQELEPKKRQKKVSFFTKKQRKEASKTPDAKEKTEGMPSAAKNQRSTASDVAKEKTESTHSPATGPGGKKRKSGNEPADAKKNRSLNSSLASKEQKTGKPSSTVKKQKTEKSTAAARAPKAENAGSAAKKQETDTMNRSSYFSTSPLLTVPARLLPQAEKGWRTPWLELPACAAVLMDEAVILQLYNQCDLNSSVMEFVAVGGWPVANGRRRSELHCLEAKLAWQKATGGRGA</sequence>
<dbReference type="CDD" id="cd11650">
    <property type="entry name" value="AT4G37440_like"/>
    <property type="match status" value="1"/>
</dbReference>
<comment type="caution">
    <text evidence="2">The sequence shown here is derived from an EMBL/GenBank/DDBJ whole genome shotgun (WGS) entry which is preliminary data.</text>
</comment>
<dbReference type="InterPro" id="IPR038745">
    <property type="entry name" value="AT4G37440-like"/>
</dbReference>
<feature type="compositionally biased region" description="Basic residues" evidence="1">
    <location>
        <begin position="191"/>
        <end position="205"/>
    </location>
</feature>
<dbReference type="Proteomes" id="UP000604825">
    <property type="component" value="Unassembled WGS sequence"/>
</dbReference>
<protein>
    <submittedName>
        <fullName evidence="2">Uncharacterized protein</fullName>
    </submittedName>
</protein>
<evidence type="ECO:0000313" key="3">
    <source>
        <dbReference type="Proteomes" id="UP000604825"/>
    </source>
</evidence>
<evidence type="ECO:0000256" key="1">
    <source>
        <dbReference type="SAM" id="MobiDB-lite"/>
    </source>
</evidence>
<dbReference type="AlphaFoldDB" id="A0A811PCD3"/>
<evidence type="ECO:0000313" key="2">
    <source>
        <dbReference type="EMBL" id="CAD6238630.1"/>
    </source>
</evidence>
<feature type="region of interest" description="Disordered" evidence="1">
    <location>
        <begin position="439"/>
        <end position="467"/>
    </location>
</feature>
<dbReference type="PANTHER" id="PTHR34057">
    <property type="entry name" value="ELONGATION FACTOR"/>
    <property type="match status" value="1"/>
</dbReference>
<feature type="region of interest" description="Disordered" evidence="1">
    <location>
        <begin position="322"/>
        <end position="342"/>
    </location>
</feature>
<accession>A0A811PCD3</accession>
<dbReference type="PANTHER" id="PTHR34057:SF15">
    <property type="entry name" value="CALMODULIN-BINDING DOMAIN-CONTAINING PROTEIN"/>
    <property type="match status" value="1"/>
</dbReference>
<reference evidence="2" key="1">
    <citation type="submission" date="2020-10" db="EMBL/GenBank/DDBJ databases">
        <authorList>
            <person name="Han B."/>
            <person name="Lu T."/>
            <person name="Zhao Q."/>
            <person name="Huang X."/>
            <person name="Zhao Y."/>
        </authorList>
    </citation>
    <scope>NUCLEOTIDE SEQUENCE</scope>
</reference>
<keyword evidence="3" id="KW-1185">Reference proteome</keyword>
<dbReference type="EMBL" id="CAJGYO010000006">
    <property type="protein sequence ID" value="CAD6238630.1"/>
    <property type="molecule type" value="Genomic_DNA"/>
</dbReference>
<proteinExistence type="predicted"/>